<protein>
    <submittedName>
        <fullName evidence="2">Uncharacterized protein</fullName>
    </submittedName>
</protein>
<dbReference type="EMBL" id="JBBPBK010000012">
    <property type="protein sequence ID" value="KAK9274274.1"/>
    <property type="molecule type" value="Genomic_DNA"/>
</dbReference>
<dbReference type="AlphaFoldDB" id="A0AAP0RAY5"/>
<feature type="compositionally biased region" description="Basic and acidic residues" evidence="1">
    <location>
        <begin position="116"/>
        <end position="127"/>
    </location>
</feature>
<feature type="compositionally biased region" description="Gly residues" evidence="1">
    <location>
        <begin position="129"/>
        <end position="139"/>
    </location>
</feature>
<name>A0AAP0RAY5_LIQFO</name>
<evidence type="ECO:0000313" key="2">
    <source>
        <dbReference type="EMBL" id="KAK9274274.1"/>
    </source>
</evidence>
<evidence type="ECO:0000256" key="1">
    <source>
        <dbReference type="SAM" id="MobiDB-lite"/>
    </source>
</evidence>
<gene>
    <name evidence="2" type="ORF">L1049_019088</name>
</gene>
<accession>A0AAP0RAY5</accession>
<organism evidence="2 3">
    <name type="scientific">Liquidambar formosana</name>
    <name type="common">Formosan gum</name>
    <dbReference type="NCBI Taxonomy" id="63359"/>
    <lineage>
        <taxon>Eukaryota</taxon>
        <taxon>Viridiplantae</taxon>
        <taxon>Streptophyta</taxon>
        <taxon>Embryophyta</taxon>
        <taxon>Tracheophyta</taxon>
        <taxon>Spermatophyta</taxon>
        <taxon>Magnoliopsida</taxon>
        <taxon>eudicotyledons</taxon>
        <taxon>Gunneridae</taxon>
        <taxon>Pentapetalae</taxon>
        <taxon>Saxifragales</taxon>
        <taxon>Altingiaceae</taxon>
        <taxon>Liquidambar</taxon>
    </lineage>
</organism>
<feature type="region of interest" description="Disordered" evidence="1">
    <location>
        <begin position="116"/>
        <end position="152"/>
    </location>
</feature>
<evidence type="ECO:0000313" key="3">
    <source>
        <dbReference type="Proteomes" id="UP001415857"/>
    </source>
</evidence>
<reference evidence="2 3" key="1">
    <citation type="journal article" date="2024" name="Plant J.">
        <title>Genome sequences and population genomics reveal climatic adaptation and genomic divergence between two closely related sweetgum species.</title>
        <authorList>
            <person name="Xu W.Q."/>
            <person name="Ren C.Q."/>
            <person name="Zhang X.Y."/>
            <person name="Comes H.P."/>
            <person name="Liu X.H."/>
            <person name="Li Y.G."/>
            <person name="Kettle C.J."/>
            <person name="Jalonen R."/>
            <person name="Gaisberger H."/>
            <person name="Ma Y.Z."/>
            <person name="Qiu Y.X."/>
        </authorList>
    </citation>
    <scope>NUCLEOTIDE SEQUENCE [LARGE SCALE GENOMIC DNA]</scope>
    <source>
        <strain evidence="2">Hangzhou</strain>
    </source>
</reference>
<comment type="caution">
    <text evidence="2">The sequence shown here is derived from an EMBL/GenBank/DDBJ whole genome shotgun (WGS) entry which is preliminary data.</text>
</comment>
<dbReference type="Proteomes" id="UP001415857">
    <property type="component" value="Unassembled WGS sequence"/>
</dbReference>
<sequence length="152" mass="16787">MATFNGNKVVVRREARFGGGPPMMEMPWGCLAGWGKVGDGLGLRLSRLVEEAQVECTGCGLGVYSEGVVRIKGLGWIFCRRSKEVHVRVVFEDNGGSRLWRLGYNMTERWERKDIGSSKKWDGDRPRGLGRGPYGGGSRGPPVASIEQEMEL</sequence>
<keyword evidence="3" id="KW-1185">Reference proteome</keyword>
<proteinExistence type="predicted"/>